<evidence type="ECO:0000313" key="5">
    <source>
        <dbReference type="EMBL" id="MBS7525871.1"/>
    </source>
</evidence>
<reference evidence="5 6" key="1">
    <citation type="submission" date="2021-05" db="EMBL/GenBank/DDBJ databases">
        <title>Fusibacter ferrireducens sp. nov., an anaerobic, sulfur- and Fe-reducing bacterium isolated from the mangrove sediment.</title>
        <authorList>
            <person name="Qiu D."/>
        </authorList>
    </citation>
    <scope>NUCLEOTIDE SEQUENCE [LARGE SCALE GENOMIC DNA]</scope>
    <source>
        <strain evidence="5 6">DSM 12116</strain>
    </source>
</reference>
<dbReference type="Pfam" id="PF00395">
    <property type="entry name" value="SLH"/>
    <property type="match status" value="1"/>
</dbReference>
<feature type="domain" description="SLH" evidence="4">
    <location>
        <begin position="80"/>
        <end position="143"/>
    </location>
</feature>
<dbReference type="PROSITE" id="PS51272">
    <property type="entry name" value="SLH"/>
    <property type="match status" value="1"/>
</dbReference>
<feature type="region of interest" description="Disordered" evidence="3">
    <location>
        <begin position="405"/>
        <end position="490"/>
    </location>
</feature>
<feature type="compositionally biased region" description="Basic and acidic residues" evidence="3">
    <location>
        <begin position="425"/>
        <end position="436"/>
    </location>
</feature>
<dbReference type="RefSeq" id="WP_213235654.1">
    <property type="nucleotide sequence ID" value="NZ_JAHBCL010000005.1"/>
</dbReference>
<keyword evidence="6" id="KW-1185">Reference proteome</keyword>
<evidence type="ECO:0000256" key="2">
    <source>
        <dbReference type="ARBA" id="ARBA00022737"/>
    </source>
</evidence>
<sequence length="490" mass="53565">MHKKYDLFLIVLLLILVLQPLSFADNDRVIRSGAELLHDYGIVNGYNGDLMTDKPLTRAEACVLLSELHHEKSAASSAVYQAYFSDVSSTAWYAPYVTYAKSQSWIGGYPDGSFKPEATINAKEWASMMMTLMGYPFSWDNIGNDIAALGINFSGAQFEAFNRGEAFELLWQVLNTNAYGEQVTLGTSLGYFDETVESSDAAILGYMTPSLRMIRLKLDTALTVESVSNARLTVLDDDGVPIDVAKVLYDESTDEILVILAMPRPTYDIVSLEVIGLIEADGTPLKKLTETGIEIIDIVYPRVLGAVAVDAQTLVVHFSEPVQAIDTSSFAFASTAVELESVMLTDESMKAIITITGGQVMPDQIKCFNTIKDDYGHQLITQTVAIASNGIDDSTDETIDSAEEDIIDNNADDTIDGNIGENDESDRTDSESKETDDNVDAETDMDPEVDTETDAETDPDTDPETDESSIPYSTDNESDVNGLFNEPFGN</sequence>
<dbReference type="InterPro" id="IPR001119">
    <property type="entry name" value="SLH_dom"/>
</dbReference>
<protein>
    <submittedName>
        <fullName evidence="5">S-layer homology domain-containing protein</fullName>
    </submittedName>
</protein>
<dbReference type="InterPro" id="IPR014755">
    <property type="entry name" value="Cu-Rt/internalin_Ig-like"/>
</dbReference>
<dbReference type="Proteomes" id="UP000746471">
    <property type="component" value="Unassembled WGS sequence"/>
</dbReference>
<dbReference type="EMBL" id="JAHBCL010000005">
    <property type="protein sequence ID" value="MBS7525871.1"/>
    <property type="molecule type" value="Genomic_DNA"/>
</dbReference>
<dbReference type="Gene3D" id="2.60.40.1220">
    <property type="match status" value="1"/>
</dbReference>
<accession>A0ABS5PMQ9</accession>
<proteinExistence type="predicted"/>
<keyword evidence="1" id="KW-0732">Signal</keyword>
<evidence type="ECO:0000259" key="4">
    <source>
        <dbReference type="PROSITE" id="PS51272"/>
    </source>
</evidence>
<gene>
    <name evidence="5" type="ORF">KHM83_04170</name>
</gene>
<keyword evidence="2" id="KW-0677">Repeat</keyword>
<name>A0ABS5PMQ9_9FIRM</name>
<evidence type="ECO:0000256" key="3">
    <source>
        <dbReference type="SAM" id="MobiDB-lite"/>
    </source>
</evidence>
<feature type="compositionally biased region" description="Acidic residues" evidence="3">
    <location>
        <begin position="405"/>
        <end position="424"/>
    </location>
</feature>
<feature type="compositionally biased region" description="Acidic residues" evidence="3">
    <location>
        <begin position="437"/>
        <end position="467"/>
    </location>
</feature>
<organism evidence="5 6">
    <name type="scientific">Fusibacter paucivorans</name>
    <dbReference type="NCBI Taxonomy" id="76009"/>
    <lineage>
        <taxon>Bacteria</taxon>
        <taxon>Bacillati</taxon>
        <taxon>Bacillota</taxon>
        <taxon>Clostridia</taxon>
        <taxon>Eubacteriales</taxon>
        <taxon>Eubacteriales Family XII. Incertae Sedis</taxon>
        <taxon>Fusibacter</taxon>
    </lineage>
</organism>
<evidence type="ECO:0000256" key="1">
    <source>
        <dbReference type="ARBA" id="ARBA00022729"/>
    </source>
</evidence>
<comment type="caution">
    <text evidence="5">The sequence shown here is derived from an EMBL/GenBank/DDBJ whole genome shotgun (WGS) entry which is preliminary data.</text>
</comment>
<evidence type="ECO:0000313" key="6">
    <source>
        <dbReference type="Proteomes" id="UP000746471"/>
    </source>
</evidence>